<keyword evidence="2" id="KW-1185">Reference proteome</keyword>
<reference evidence="2" key="1">
    <citation type="submission" date="2014-10" db="EMBL/GenBank/DDBJ databases">
        <authorList>
            <person name="King R."/>
        </authorList>
    </citation>
    <scope>NUCLEOTIDE SEQUENCE [LARGE SCALE GENOMIC DNA]</scope>
    <source>
        <strain evidence="2">A3/5</strain>
    </source>
</reference>
<proteinExistence type="predicted"/>
<evidence type="ECO:0000313" key="2">
    <source>
        <dbReference type="Proteomes" id="UP000245910"/>
    </source>
</evidence>
<protein>
    <submittedName>
        <fullName evidence="1">Uncharacterized protein</fullName>
    </submittedName>
</protein>
<organism evidence="1 2">
    <name type="scientific">Fusarium venenatum</name>
    <dbReference type="NCBI Taxonomy" id="56646"/>
    <lineage>
        <taxon>Eukaryota</taxon>
        <taxon>Fungi</taxon>
        <taxon>Dikarya</taxon>
        <taxon>Ascomycota</taxon>
        <taxon>Pezizomycotina</taxon>
        <taxon>Sordariomycetes</taxon>
        <taxon>Hypocreomycetidae</taxon>
        <taxon>Hypocreales</taxon>
        <taxon>Nectriaceae</taxon>
        <taxon>Fusarium</taxon>
    </lineage>
</organism>
<dbReference type="Proteomes" id="UP000245910">
    <property type="component" value="Chromosome III"/>
</dbReference>
<sequence>MQGKLRIGESTCYAEKIPCLSVCCCIMHPSRKLHGVNYPRSFVPSFAIREAFFTTVPLQLVDIDTRTTTYARSSKKCFCLQISTYHAPD</sequence>
<name>A0A2L2TBU2_9HYPO</name>
<accession>A0A2L2TBU2</accession>
<dbReference type="AlphaFoldDB" id="A0A2L2TBU2"/>
<evidence type="ECO:0000313" key="1">
    <source>
        <dbReference type="EMBL" id="CEI68452.1"/>
    </source>
</evidence>
<dbReference type="EMBL" id="LN649231">
    <property type="protein sequence ID" value="CEI68452.1"/>
    <property type="molecule type" value="Genomic_DNA"/>
</dbReference>